<comment type="caution">
    <text evidence="2">The sequence shown here is derived from an EMBL/GenBank/DDBJ whole genome shotgun (WGS) entry which is preliminary data.</text>
</comment>
<dbReference type="RefSeq" id="WP_058292338.1">
    <property type="nucleotide sequence ID" value="NZ_JGYD01000011.1"/>
</dbReference>
<gene>
    <name evidence="2" type="ORF">DA01_03000</name>
</gene>
<feature type="compositionally biased region" description="Polar residues" evidence="1">
    <location>
        <begin position="101"/>
        <end position="111"/>
    </location>
</feature>
<accession>A0A0V8M3P3</accession>
<evidence type="ECO:0000313" key="3">
    <source>
        <dbReference type="Proteomes" id="UP000053577"/>
    </source>
</evidence>
<reference evidence="2 3" key="1">
    <citation type="journal article" date="2015" name="Sci. Rep.">
        <title>A comparative genomics and reductive dehalogenase gene transcription study of two chloroethene-respiring bacteria, Dehalococcoides mccartyi strains MB and 11a.</title>
        <authorList>
            <person name="Low A."/>
            <person name="Shen Z."/>
            <person name="Cheng D."/>
            <person name="Rogers M.J."/>
            <person name="Lee P.K."/>
            <person name="He J."/>
        </authorList>
    </citation>
    <scope>NUCLEOTIDE SEQUENCE [LARGE SCALE GENOMIC DNA]</scope>
    <source>
        <strain evidence="2 3">MB</strain>
    </source>
</reference>
<dbReference type="EMBL" id="JGYD01000011">
    <property type="protein sequence ID" value="KSV18395.1"/>
    <property type="molecule type" value="Genomic_DNA"/>
</dbReference>
<organism evidence="2 3">
    <name type="scientific">Dehalococcoides mccartyi</name>
    <dbReference type="NCBI Taxonomy" id="61435"/>
    <lineage>
        <taxon>Bacteria</taxon>
        <taxon>Bacillati</taxon>
        <taxon>Chloroflexota</taxon>
        <taxon>Dehalococcoidia</taxon>
        <taxon>Dehalococcoidales</taxon>
        <taxon>Dehalococcoidaceae</taxon>
        <taxon>Dehalococcoides</taxon>
    </lineage>
</organism>
<evidence type="ECO:0000256" key="1">
    <source>
        <dbReference type="SAM" id="MobiDB-lite"/>
    </source>
</evidence>
<protein>
    <submittedName>
        <fullName evidence="2">Uncharacterized protein</fullName>
    </submittedName>
</protein>
<dbReference type="PATRIC" id="fig|61435.5.peg.602"/>
<proteinExistence type="predicted"/>
<evidence type="ECO:0000313" key="2">
    <source>
        <dbReference type="EMBL" id="KSV18395.1"/>
    </source>
</evidence>
<dbReference type="Proteomes" id="UP000053577">
    <property type="component" value="Unassembled WGS sequence"/>
</dbReference>
<dbReference type="OrthoDB" id="165112at2"/>
<sequence length="111" mass="12358">MPIKWNALMVSEAMDMVEEYVNQAIEPMEQAKLVATEARKIPNLPGYIDQHLVRLISEIERITGGVMSWNQQPYSGNVRAAITSVRESIPTGTVESERQKVSSGKQLSLVS</sequence>
<feature type="region of interest" description="Disordered" evidence="1">
    <location>
        <begin position="90"/>
        <end position="111"/>
    </location>
</feature>
<dbReference type="AlphaFoldDB" id="A0A0V8M3P3"/>
<name>A0A0V8M3P3_9CHLR</name>